<feature type="compositionally biased region" description="Polar residues" evidence="4">
    <location>
        <begin position="80"/>
        <end position="90"/>
    </location>
</feature>
<keyword evidence="6" id="KW-1185">Reference proteome</keyword>
<comment type="similarity">
    <text evidence="2">Belongs to the UPF0688 family.</text>
</comment>
<evidence type="ECO:0000313" key="5">
    <source>
        <dbReference type="EMBL" id="KAG2459261.1"/>
    </source>
</evidence>
<feature type="region of interest" description="Disordered" evidence="4">
    <location>
        <begin position="1"/>
        <end position="26"/>
    </location>
</feature>
<feature type="region of interest" description="Disordered" evidence="4">
    <location>
        <begin position="187"/>
        <end position="235"/>
    </location>
</feature>
<keyword evidence="3" id="KW-0539">Nucleus</keyword>
<evidence type="ECO:0000256" key="4">
    <source>
        <dbReference type="SAM" id="MobiDB-lite"/>
    </source>
</evidence>
<feature type="compositionally biased region" description="Basic residues" evidence="4">
    <location>
        <begin position="1"/>
        <end position="10"/>
    </location>
</feature>
<proteinExistence type="inferred from homology"/>
<dbReference type="PANTHER" id="PTHR28491:SF1">
    <property type="entry name" value="UPF0688 PROTEIN C1ORF174"/>
    <property type="match status" value="1"/>
</dbReference>
<feature type="region of interest" description="Disordered" evidence="4">
    <location>
        <begin position="48"/>
        <end position="90"/>
    </location>
</feature>
<evidence type="ECO:0000256" key="1">
    <source>
        <dbReference type="ARBA" id="ARBA00004123"/>
    </source>
</evidence>
<sequence>MRRKQPARKSRSSDRRKERCGTEGSLEEKVLSDSISQCSKRQKCTELVGDDPTVAEQTKAMDSEPCPSISKEDDKVPSDLGNSLLRTQPEEQYSGLSVRKQLLNEETENSASLEINSSVSRNGCNLDVNSLPRVEYEVDSSIFVDEDSNQPMPVGHFFGNIELVQDYPTRSPAAVSMSRREYRKLHFIAKDDDDEEEEDDDGDDDDEDNGVQENLEILRSNGAVQQTKRRKNGLF</sequence>
<comment type="caution">
    <text evidence="5">The sequence shown here is derived from an EMBL/GenBank/DDBJ whole genome shotgun (WGS) entry which is preliminary data.</text>
</comment>
<dbReference type="GO" id="GO:0005634">
    <property type="term" value="C:nucleus"/>
    <property type="evidence" value="ECO:0007669"/>
    <property type="project" value="UniProtKB-SubCell"/>
</dbReference>
<name>A0A8X7X108_POLSE</name>
<evidence type="ECO:0000256" key="2">
    <source>
        <dbReference type="ARBA" id="ARBA00006634"/>
    </source>
</evidence>
<dbReference type="Proteomes" id="UP000886611">
    <property type="component" value="Unassembled WGS sequence"/>
</dbReference>
<organism evidence="5 6">
    <name type="scientific">Polypterus senegalus</name>
    <name type="common">Senegal bichir</name>
    <dbReference type="NCBI Taxonomy" id="55291"/>
    <lineage>
        <taxon>Eukaryota</taxon>
        <taxon>Metazoa</taxon>
        <taxon>Chordata</taxon>
        <taxon>Craniata</taxon>
        <taxon>Vertebrata</taxon>
        <taxon>Euteleostomi</taxon>
        <taxon>Actinopterygii</taxon>
        <taxon>Polypteriformes</taxon>
        <taxon>Polypteridae</taxon>
        <taxon>Polypterus</taxon>
    </lineage>
</organism>
<dbReference type="EMBL" id="JAATIS010005477">
    <property type="protein sequence ID" value="KAG2459261.1"/>
    <property type="molecule type" value="Genomic_DNA"/>
</dbReference>
<feature type="compositionally biased region" description="Acidic residues" evidence="4">
    <location>
        <begin position="191"/>
        <end position="210"/>
    </location>
</feature>
<comment type="subcellular location">
    <subcellularLocation>
        <location evidence="1">Nucleus</location>
    </subcellularLocation>
</comment>
<protein>
    <submittedName>
        <fullName evidence="5">CA174 protein</fullName>
    </submittedName>
</protein>
<reference evidence="5 6" key="1">
    <citation type="journal article" date="2021" name="Cell">
        <title>Tracing the genetic footprints of vertebrate landing in non-teleost ray-finned fishes.</title>
        <authorList>
            <person name="Bi X."/>
            <person name="Wang K."/>
            <person name="Yang L."/>
            <person name="Pan H."/>
            <person name="Jiang H."/>
            <person name="Wei Q."/>
            <person name="Fang M."/>
            <person name="Yu H."/>
            <person name="Zhu C."/>
            <person name="Cai Y."/>
            <person name="He Y."/>
            <person name="Gan X."/>
            <person name="Zeng H."/>
            <person name="Yu D."/>
            <person name="Zhu Y."/>
            <person name="Jiang H."/>
            <person name="Qiu Q."/>
            <person name="Yang H."/>
            <person name="Zhang Y.E."/>
            <person name="Wang W."/>
            <person name="Zhu M."/>
            <person name="He S."/>
            <person name="Zhang G."/>
        </authorList>
    </citation>
    <scope>NUCLEOTIDE SEQUENCE [LARGE SCALE GENOMIC DNA]</scope>
    <source>
        <strain evidence="5">Bchr_013</strain>
    </source>
</reference>
<dbReference type="Pfam" id="PF15772">
    <property type="entry name" value="UPF0688"/>
    <property type="match status" value="1"/>
</dbReference>
<dbReference type="OrthoDB" id="8730115at2759"/>
<feature type="non-terminal residue" evidence="5">
    <location>
        <position position="235"/>
    </location>
</feature>
<dbReference type="InterPro" id="IPR031530">
    <property type="entry name" value="UPF0688"/>
</dbReference>
<feature type="compositionally biased region" description="Basic and acidic residues" evidence="4">
    <location>
        <begin position="11"/>
        <end position="26"/>
    </location>
</feature>
<feature type="non-terminal residue" evidence="5">
    <location>
        <position position="1"/>
    </location>
</feature>
<dbReference type="PANTHER" id="PTHR28491">
    <property type="entry name" value="UPF0688 PROTEIN C1ORF174"/>
    <property type="match status" value="1"/>
</dbReference>
<dbReference type="AlphaFoldDB" id="A0A8X7X108"/>
<accession>A0A8X7X108</accession>
<evidence type="ECO:0000313" key="6">
    <source>
        <dbReference type="Proteomes" id="UP000886611"/>
    </source>
</evidence>
<gene>
    <name evidence="5" type="primary">Ca174</name>
    <name evidence="5" type="ORF">GTO96_0019093</name>
</gene>
<evidence type="ECO:0000256" key="3">
    <source>
        <dbReference type="ARBA" id="ARBA00023242"/>
    </source>
</evidence>